<organism evidence="1 2">
    <name type="scientific">Flavobacterium soyae</name>
    <dbReference type="NCBI Taxonomy" id="2903098"/>
    <lineage>
        <taxon>Bacteria</taxon>
        <taxon>Pseudomonadati</taxon>
        <taxon>Bacteroidota</taxon>
        <taxon>Flavobacteriia</taxon>
        <taxon>Flavobacteriales</taxon>
        <taxon>Flavobacteriaceae</taxon>
        <taxon>Flavobacterium</taxon>
    </lineage>
</organism>
<keyword evidence="2" id="KW-1185">Reference proteome</keyword>
<dbReference type="EMBL" id="CP150845">
    <property type="protein sequence ID" value="WYZ18746.1"/>
    <property type="molecule type" value="Genomic_DNA"/>
</dbReference>
<dbReference type="RefSeq" id="WP_406843597.1">
    <property type="nucleotide sequence ID" value="NZ_CP150845.1"/>
</dbReference>
<name>A0ABZ2UCU6_9FLAO</name>
<dbReference type="SUPFAM" id="SSF54427">
    <property type="entry name" value="NTF2-like"/>
    <property type="match status" value="2"/>
</dbReference>
<dbReference type="Gene3D" id="3.10.450.50">
    <property type="match status" value="2"/>
</dbReference>
<protein>
    <recommendedName>
        <fullName evidence="3">SnoaL-like domain-containing protein</fullName>
    </recommendedName>
</protein>
<evidence type="ECO:0000313" key="1">
    <source>
        <dbReference type="EMBL" id="WYZ18746.1"/>
    </source>
</evidence>
<gene>
    <name evidence="1" type="ORF">AABD74_16420</name>
</gene>
<dbReference type="Proteomes" id="UP001623852">
    <property type="component" value="Chromosome"/>
</dbReference>
<reference evidence="1 2" key="1">
    <citation type="submission" date="2024-03" db="EMBL/GenBank/DDBJ databases">
        <title>Flavobacterium soyae.</title>
        <authorList>
            <person name="Zheng W."/>
        </authorList>
    </citation>
    <scope>NUCLEOTIDE SEQUENCE [LARGE SCALE GENOMIC DNA]</scope>
    <source>
        <strain evidence="1 2">55</strain>
    </source>
</reference>
<proteinExistence type="predicted"/>
<accession>A0ABZ2UCU6</accession>
<dbReference type="InterPro" id="IPR032710">
    <property type="entry name" value="NTF2-like_dom_sf"/>
</dbReference>
<sequence length="287" mass="32016">MKKIILTAAIILGLGLSTGYSQNKPISKTKKTEKMENKQKVVSLLKAIETGASEPVSYINPNKYIQHNLGVADGLAGFGALLQALPPNSAKVNTIRAFQDGDFVFTHTDYNFFGPKIGFDIFRFEDGKIVEHWDNLQEKPAKPNPSGHTMIDGVTEIKDLDKTEVNKKLVKSFVEDILVNGRMEKLAGYFNGDNYIQHNPNIPDKLSGLGAALESLGKQGIFLKYDKIHKVLGEGNFVLIVSEGHFGKDYNAFYDLFRVENGKIAEHWDVIELIPSKDNWKNNNGKF</sequence>
<evidence type="ECO:0000313" key="2">
    <source>
        <dbReference type="Proteomes" id="UP001623852"/>
    </source>
</evidence>
<evidence type="ECO:0008006" key="3">
    <source>
        <dbReference type="Google" id="ProtNLM"/>
    </source>
</evidence>